<reference evidence="2 3" key="1">
    <citation type="journal article" date="2019" name="Sci. Rep.">
        <title>Orb-weaving spider Araneus ventricosus genome elucidates the spidroin gene catalogue.</title>
        <authorList>
            <person name="Kono N."/>
            <person name="Nakamura H."/>
            <person name="Ohtoshi R."/>
            <person name="Moran D.A.P."/>
            <person name="Shinohara A."/>
            <person name="Yoshida Y."/>
            <person name="Fujiwara M."/>
            <person name="Mori M."/>
            <person name="Tomita M."/>
            <person name="Arakawa K."/>
        </authorList>
    </citation>
    <scope>NUCLEOTIDE SEQUENCE [LARGE SCALE GENOMIC DNA]</scope>
</reference>
<gene>
    <name evidence="2" type="ORF">AVEN_129608_1</name>
</gene>
<feature type="transmembrane region" description="Helical" evidence="1">
    <location>
        <begin position="101"/>
        <end position="119"/>
    </location>
</feature>
<keyword evidence="1" id="KW-1133">Transmembrane helix</keyword>
<dbReference type="EMBL" id="BGPR01120087">
    <property type="protein sequence ID" value="GBN17642.1"/>
    <property type="molecule type" value="Genomic_DNA"/>
</dbReference>
<evidence type="ECO:0000313" key="3">
    <source>
        <dbReference type="Proteomes" id="UP000499080"/>
    </source>
</evidence>
<proteinExistence type="predicted"/>
<keyword evidence="1" id="KW-0812">Transmembrane</keyword>
<protein>
    <submittedName>
        <fullName evidence="2">Uncharacterized protein</fullName>
    </submittedName>
</protein>
<accession>A0A4Y2LSY5</accession>
<name>A0A4Y2LSY5_ARAVE</name>
<sequence>MNWVRCSSNLAISAMHYIGVAAGRSVGLQMFNEPSAARTRLSDDGSYSYTAETDIYVHHSVMPSEMAPDACDMYMIKISDIKNNGRIYQIFFLICSPFPEWYIGTFLDFGFYVLVYEVYKEKVL</sequence>
<dbReference type="AlphaFoldDB" id="A0A4Y2LSY5"/>
<evidence type="ECO:0000256" key="1">
    <source>
        <dbReference type="SAM" id="Phobius"/>
    </source>
</evidence>
<evidence type="ECO:0000313" key="2">
    <source>
        <dbReference type="EMBL" id="GBN17642.1"/>
    </source>
</evidence>
<keyword evidence="3" id="KW-1185">Reference proteome</keyword>
<keyword evidence="1" id="KW-0472">Membrane</keyword>
<dbReference type="Proteomes" id="UP000499080">
    <property type="component" value="Unassembled WGS sequence"/>
</dbReference>
<comment type="caution">
    <text evidence="2">The sequence shown here is derived from an EMBL/GenBank/DDBJ whole genome shotgun (WGS) entry which is preliminary data.</text>
</comment>
<organism evidence="2 3">
    <name type="scientific">Araneus ventricosus</name>
    <name type="common">Orbweaver spider</name>
    <name type="synonym">Epeira ventricosa</name>
    <dbReference type="NCBI Taxonomy" id="182803"/>
    <lineage>
        <taxon>Eukaryota</taxon>
        <taxon>Metazoa</taxon>
        <taxon>Ecdysozoa</taxon>
        <taxon>Arthropoda</taxon>
        <taxon>Chelicerata</taxon>
        <taxon>Arachnida</taxon>
        <taxon>Araneae</taxon>
        <taxon>Araneomorphae</taxon>
        <taxon>Entelegynae</taxon>
        <taxon>Araneoidea</taxon>
        <taxon>Araneidae</taxon>
        <taxon>Araneus</taxon>
    </lineage>
</organism>